<feature type="domain" description="C2H2-type" evidence="8">
    <location>
        <begin position="374"/>
        <end position="403"/>
    </location>
</feature>
<evidence type="ECO:0000256" key="7">
    <source>
        <dbReference type="SAM" id="SignalP"/>
    </source>
</evidence>
<feature type="signal peptide" evidence="7">
    <location>
        <begin position="1"/>
        <end position="28"/>
    </location>
</feature>
<dbReference type="Pfam" id="PF00096">
    <property type="entry name" value="zf-C2H2"/>
    <property type="match status" value="2"/>
</dbReference>
<evidence type="ECO:0000256" key="2">
    <source>
        <dbReference type="ARBA" id="ARBA00022737"/>
    </source>
</evidence>
<evidence type="ECO:0000256" key="1">
    <source>
        <dbReference type="ARBA" id="ARBA00022723"/>
    </source>
</evidence>
<dbReference type="PROSITE" id="PS50157">
    <property type="entry name" value="ZINC_FINGER_C2H2_2"/>
    <property type="match status" value="2"/>
</dbReference>
<evidence type="ECO:0000256" key="5">
    <source>
        <dbReference type="PROSITE-ProRule" id="PRU00042"/>
    </source>
</evidence>
<feature type="compositionally biased region" description="Acidic residues" evidence="6">
    <location>
        <begin position="324"/>
        <end position="339"/>
    </location>
</feature>
<name>A0A8H6TJR3_MYCCL</name>
<evidence type="ECO:0000256" key="3">
    <source>
        <dbReference type="ARBA" id="ARBA00022771"/>
    </source>
</evidence>
<dbReference type="SMART" id="SM00355">
    <property type="entry name" value="ZnF_C2H2"/>
    <property type="match status" value="2"/>
</dbReference>
<keyword evidence="7" id="KW-0732">Signal</keyword>
<evidence type="ECO:0000256" key="4">
    <source>
        <dbReference type="ARBA" id="ARBA00022833"/>
    </source>
</evidence>
<feature type="compositionally biased region" description="Basic and acidic residues" evidence="6">
    <location>
        <begin position="499"/>
        <end position="512"/>
    </location>
</feature>
<feature type="compositionally biased region" description="Low complexity" evidence="6">
    <location>
        <begin position="276"/>
        <end position="302"/>
    </location>
</feature>
<feature type="region of interest" description="Disordered" evidence="6">
    <location>
        <begin position="469"/>
        <end position="543"/>
    </location>
</feature>
<dbReference type="EMBL" id="JACAZE010000004">
    <property type="protein sequence ID" value="KAF7318561.1"/>
    <property type="molecule type" value="Genomic_DNA"/>
</dbReference>
<dbReference type="GO" id="GO:0000981">
    <property type="term" value="F:DNA-binding transcription factor activity, RNA polymerase II-specific"/>
    <property type="evidence" value="ECO:0007669"/>
    <property type="project" value="TreeGrafter"/>
</dbReference>
<sequence length="543" mass="57925">MPSPLHLAQWCNVLILCLLCTITSVVAPVAIPPPPAPSNGVIATYAPTYICPTSIAWDSASWYPIFGSYVYCTKTLPTTPETQLQCTYPLSNNGALQSSSGGTCPSSATQVITVSCALNCPASFSTSNLMQDTISGTTTTCYYGQTSASSMWDACAGAFYKDVSKEGKVVDPGLFFDCQLTHWRPLLLCSSAMPSPAPAVVLPSIHEMFPDFLLSPSPAAYESKTTIPTPFLGGPGLPPRNHYLPNAMPPPLTRPFAFDSRSGSQWHPAQAERPWLSSTSLSSSPPSGSPTSSSTLLRSPTSMEVTVINGHDAESRSSSASDGQDVDMEDDDEDGDDDGNPSTRKHACPQCAKRFNRPSSLRIHVNTHTGATPFRCPYPNCGRAFNVNSNMRRHYRNHSAALSAAAGAVAARPGTSCASTFSACSAADADAAAFGGFTRLRKGEVLGKDGAGHPSSNSRELEDAIALRRHNSTAHPRPYQPRPTTRSHGPPLPLAHDAPPPDRNERQSEHRTRSSSRRLSTSLALRPASWESSSTSSSWPLQA</sequence>
<keyword evidence="1" id="KW-0479">Metal-binding</keyword>
<keyword evidence="2" id="KW-0677">Repeat</keyword>
<feature type="compositionally biased region" description="Low complexity" evidence="6">
    <location>
        <begin position="517"/>
        <end position="543"/>
    </location>
</feature>
<dbReference type="SUPFAM" id="SSF57667">
    <property type="entry name" value="beta-beta-alpha zinc fingers"/>
    <property type="match status" value="1"/>
</dbReference>
<dbReference type="InterPro" id="IPR013087">
    <property type="entry name" value="Znf_C2H2_type"/>
</dbReference>
<feature type="chain" id="PRO_5034996148" description="C2H2-type domain-containing protein" evidence="7">
    <location>
        <begin position="29"/>
        <end position="543"/>
    </location>
</feature>
<dbReference type="GO" id="GO:0008270">
    <property type="term" value="F:zinc ion binding"/>
    <property type="evidence" value="ECO:0007669"/>
    <property type="project" value="UniProtKB-KW"/>
</dbReference>
<dbReference type="GO" id="GO:0000785">
    <property type="term" value="C:chromatin"/>
    <property type="evidence" value="ECO:0007669"/>
    <property type="project" value="TreeGrafter"/>
</dbReference>
<accession>A0A8H6TJR3</accession>
<proteinExistence type="predicted"/>
<dbReference type="GO" id="GO:0031519">
    <property type="term" value="C:PcG protein complex"/>
    <property type="evidence" value="ECO:0007669"/>
    <property type="project" value="TreeGrafter"/>
</dbReference>
<evidence type="ECO:0000259" key="8">
    <source>
        <dbReference type="PROSITE" id="PS50157"/>
    </source>
</evidence>
<dbReference type="GO" id="GO:0005667">
    <property type="term" value="C:transcription regulator complex"/>
    <property type="evidence" value="ECO:0007669"/>
    <property type="project" value="TreeGrafter"/>
</dbReference>
<keyword evidence="10" id="KW-1185">Reference proteome</keyword>
<dbReference type="Gene3D" id="3.30.160.60">
    <property type="entry name" value="Classic Zinc Finger"/>
    <property type="match status" value="2"/>
</dbReference>
<feature type="region of interest" description="Disordered" evidence="6">
    <location>
        <begin position="254"/>
        <end position="350"/>
    </location>
</feature>
<dbReference type="PANTHER" id="PTHR14003:SF20">
    <property type="entry name" value="FINGER DOMAIN PROTEIN, PUTATIVE (AFU_ORTHOLOGUE AFUA_4G10380)-RELATED"/>
    <property type="match status" value="1"/>
</dbReference>
<protein>
    <recommendedName>
        <fullName evidence="8">C2H2-type domain-containing protein</fullName>
    </recommendedName>
</protein>
<dbReference type="OrthoDB" id="6077919at2759"/>
<evidence type="ECO:0000256" key="6">
    <source>
        <dbReference type="SAM" id="MobiDB-lite"/>
    </source>
</evidence>
<dbReference type="PANTHER" id="PTHR14003">
    <property type="entry name" value="TRANSCRIPTIONAL REPRESSOR PROTEIN YY"/>
    <property type="match status" value="1"/>
</dbReference>
<keyword evidence="4" id="KW-0862">Zinc</keyword>
<comment type="caution">
    <text evidence="9">The sequence shown here is derived from an EMBL/GenBank/DDBJ whole genome shotgun (WGS) entry which is preliminary data.</text>
</comment>
<dbReference type="AlphaFoldDB" id="A0A8H6TJR3"/>
<dbReference type="Proteomes" id="UP000613580">
    <property type="component" value="Unassembled WGS sequence"/>
</dbReference>
<organism evidence="9 10">
    <name type="scientific">Mycena chlorophos</name>
    <name type="common">Agaric fungus</name>
    <name type="synonym">Agaricus chlorophos</name>
    <dbReference type="NCBI Taxonomy" id="658473"/>
    <lineage>
        <taxon>Eukaryota</taxon>
        <taxon>Fungi</taxon>
        <taxon>Dikarya</taxon>
        <taxon>Basidiomycota</taxon>
        <taxon>Agaricomycotina</taxon>
        <taxon>Agaricomycetes</taxon>
        <taxon>Agaricomycetidae</taxon>
        <taxon>Agaricales</taxon>
        <taxon>Marasmiineae</taxon>
        <taxon>Mycenaceae</taxon>
        <taxon>Mycena</taxon>
    </lineage>
</organism>
<keyword evidence="3 5" id="KW-0863">Zinc-finger</keyword>
<gene>
    <name evidence="9" type="ORF">HMN09_00366400</name>
</gene>
<dbReference type="InterPro" id="IPR036236">
    <property type="entry name" value="Znf_C2H2_sf"/>
</dbReference>
<dbReference type="FunFam" id="3.30.160.60:FF:000100">
    <property type="entry name" value="Zinc finger 45-like"/>
    <property type="match status" value="1"/>
</dbReference>
<dbReference type="PROSITE" id="PS00028">
    <property type="entry name" value="ZINC_FINGER_C2H2_1"/>
    <property type="match status" value="2"/>
</dbReference>
<feature type="domain" description="C2H2-type" evidence="8">
    <location>
        <begin position="346"/>
        <end position="373"/>
    </location>
</feature>
<evidence type="ECO:0000313" key="10">
    <source>
        <dbReference type="Proteomes" id="UP000613580"/>
    </source>
</evidence>
<reference evidence="9" key="1">
    <citation type="submission" date="2020-05" db="EMBL/GenBank/DDBJ databases">
        <title>Mycena genomes resolve the evolution of fungal bioluminescence.</title>
        <authorList>
            <person name="Tsai I.J."/>
        </authorList>
    </citation>
    <scope>NUCLEOTIDE SEQUENCE</scope>
    <source>
        <strain evidence="9">110903Hualien_Pintung</strain>
    </source>
</reference>
<dbReference type="GO" id="GO:0000978">
    <property type="term" value="F:RNA polymerase II cis-regulatory region sequence-specific DNA binding"/>
    <property type="evidence" value="ECO:0007669"/>
    <property type="project" value="TreeGrafter"/>
</dbReference>
<evidence type="ECO:0000313" key="9">
    <source>
        <dbReference type="EMBL" id="KAF7318561.1"/>
    </source>
</evidence>